<gene>
    <name evidence="2" type="ORF">KUV50_11790</name>
</gene>
<accession>A0A953HNF0</accession>
<dbReference type="EMBL" id="JAHVHU010000010">
    <property type="protein sequence ID" value="MBY5958822.1"/>
    <property type="molecule type" value="Genomic_DNA"/>
</dbReference>
<keyword evidence="3" id="KW-1185">Reference proteome</keyword>
<feature type="domain" description="3-keto-alpha-glucoside-1,2-lyase/3-keto-2-hydroxy-glucal hydratase" evidence="1">
    <location>
        <begin position="242"/>
        <end position="455"/>
    </location>
</feature>
<evidence type="ECO:0000313" key="3">
    <source>
        <dbReference type="Proteomes" id="UP000753961"/>
    </source>
</evidence>
<protein>
    <submittedName>
        <fullName evidence="2">DUF1080 domain-containing protein</fullName>
    </submittedName>
</protein>
<dbReference type="Pfam" id="PF06439">
    <property type="entry name" value="3keto-disac_hyd"/>
    <property type="match status" value="2"/>
</dbReference>
<dbReference type="Gene3D" id="2.60.120.560">
    <property type="entry name" value="Exo-inulinase, domain 1"/>
    <property type="match status" value="2"/>
</dbReference>
<dbReference type="InterPro" id="IPR010496">
    <property type="entry name" value="AL/BT2_dom"/>
</dbReference>
<organism evidence="2 3">
    <name type="scientific">Membranihabitans marinus</name>
    <dbReference type="NCBI Taxonomy" id="1227546"/>
    <lineage>
        <taxon>Bacteria</taxon>
        <taxon>Pseudomonadati</taxon>
        <taxon>Bacteroidota</taxon>
        <taxon>Saprospiria</taxon>
        <taxon>Saprospirales</taxon>
        <taxon>Saprospiraceae</taxon>
        <taxon>Membranihabitans</taxon>
    </lineage>
</organism>
<dbReference type="RefSeq" id="WP_222580454.1">
    <property type="nucleotide sequence ID" value="NZ_JAHVHU010000010.1"/>
</dbReference>
<proteinExistence type="predicted"/>
<feature type="domain" description="3-keto-alpha-glucoside-1,2-lyase/3-keto-2-hydroxy-glucal hydratase" evidence="1">
    <location>
        <begin position="23"/>
        <end position="208"/>
    </location>
</feature>
<name>A0A953HNF0_9BACT</name>
<dbReference type="GO" id="GO:0016787">
    <property type="term" value="F:hydrolase activity"/>
    <property type="evidence" value="ECO:0007669"/>
    <property type="project" value="InterPro"/>
</dbReference>
<dbReference type="AlphaFoldDB" id="A0A953HNF0"/>
<reference evidence="2" key="1">
    <citation type="submission" date="2021-06" db="EMBL/GenBank/DDBJ databases">
        <title>44 bacteria genomes isolated from Dapeng, Shenzhen.</title>
        <authorList>
            <person name="Zheng W."/>
            <person name="Yu S."/>
            <person name="Huang Y."/>
        </authorList>
    </citation>
    <scope>NUCLEOTIDE SEQUENCE</scope>
    <source>
        <strain evidence="2">DP5N28-2</strain>
    </source>
</reference>
<evidence type="ECO:0000313" key="2">
    <source>
        <dbReference type="EMBL" id="MBY5958822.1"/>
    </source>
</evidence>
<dbReference type="Proteomes" id="UP000753961">
    <property type="component" value="Unassembled WGS sequence"/>
</dbReference>
<comment type="caution">
    <text evidence="2">The sequence shown here is derived from an EMBL/GenBank/DDBJ whole genome shotgun (WGS) entry which is preliminary data.</text>
</comment>
<sequence>MIWVIIAVVLTGHFGVAQEDEHWVPLFNGENFDGFTKLNGTAKYHVEEGQMVGVSETGTPNTFMATEKMYGDFILEFEVRVDARLNSGVQIRSNSIPSYRNGRVHGYQVEIDPSSRAYSGGIYDEARRGWIYPLSRNPKGRAAFNTGGWNAYRVEAIGPSIRVWINGVNTANLIDDMTAEGFIGFQVHGIGDNKDKEGAEVRWRNIRISTTNLDRHRWEMDPDVVEINLIPNTLSNQEIRRGWRMLWDGKTSEGWVGAKIDEFPQKGWTMKDGELIVESSGGAESRNGGDIITKDKFSDFELSFEFNITEGANSGVKYFVDPNLNKGTGSAIGLEYQVLDDKKHPDAKKGVSGNRTVASLYDLIPAHNLSVPSRSKPFNGVGNWNRGRILVKGNHVEHWLNGFKVLEYERRTPAFRALVAYSKYKDWPNFGEWDEGHILLQDHGDRVAFRSIKVREF</sequence>
<evidence type="ECO:0000259" key="1">
    <source>
        <dbReference type="Pfam" id="PF06439"/>
    </source>
</evidence>